<evidence type="ECO:0008006" key="3">
    <source>
        <dbReference type="Google" id="ProtNLM"/>
    </source>
</evidence>
<keyword evidence="2" id="KW-1185">Reference proteome</keyword>
<dbReference type="InterPro" id="IPR004320">
    <property type="entry name" value="BPS1_pln"/>
</dbReference>
<evidence type="ECO:0000313" key="2">
    <source>
        <dbReference type="Proteomes" id="UP000195402"/>
    </source>
</evidence>
<sequence length="320" mass="35990">MASSILPKTRKNCARSISLPARFHPSALRIEDELNKLKTWETTTASLWNAEMIRSGLSGLKDLYDCVEDVLQLLLTQHQAHNYSDEKLVDEVLDGSVRLLDVCDTTRNILMQMKESAKNLQYGLRRRGGAESTNESIVDAYVCSRKKMRKEMLKCIGSLKKMESKFIGSSSPLLLDQDNNLVVVVRVLREVNSITISVFRSLLCFLSVPSSSKPKTISRWSLVSKLLQQKGQVSFVSKEDHEDMINNEVESVDVAVHSLLSCRKNSTSTLEVAQKRLNALEVSIEGLDDGIESLFKCLIKTRVSLLNNFSVSHSRDLIIR</sequence>
<reference evidence="1 2" key="1">
    <citation type="journal article" date="2017" name="Mol. Plant">
        <title>The Genome of Medicinal Plant Macleaya cordata Provides New Insights into Benzylisoquinoline Alkaloids Metabolism.</title>
        <authorList>
            <person name="Liu X."/>
            <person name="Liu Y."/>
            <person name="Huang P."/>
            <person name="Ma Y."/>
            <person name="Qing Z."/>
            <person name="Tang Q."/>
            <person name="Cao H."/>
            <person name="Cheng P."/>
            <person name="Zheng Y."/>
            <person name="Yuan Z."/>
            <person name="Zhou Y."/>
            <person name="Liu J."/>
            <person name="Tang Z."/>
            <person name="Zhuo Y."/>
            <person name="Zhang Y."/>
            <person name="Yu L."/>
            <person name="Huang J."/>
            <person name="Yang P."/>
            <person name="Peng Q."/>
            <person name="Zhang J."/>
            <person name="Jiang W."/>
            <person name="Zhang Z."/>
            <person name="Lin K."/>
            <person name="Ro D.K."/>
            <person name="Chen X."/>
            <person name="Xiong X."/>
            <person name="Shang Y."/>
            <person name="Huang S."/>
            <person name="Zeng J."/>
        </authorList>
    </citation>
    <scope>NUCLEOTIDE SEQUENCE [LARGE SCALE GENOMIC DNA]</scope>
    <source>
        <strain evidence="2">cv. BLH2017</strain>
        <tissue evidence="1">Root</tissue>
    </source>
</reference>
<dbReference type="OMA" id="HEDMINN"/>
<dbReference type="InParanoid" id="A0A200QLE3"/>
<dbReference type="PANTHER" id="PTHR33070:SF120">
    <property type="entry name" value="EXPRESSED PROTEIN"/>
    <property type="match status" value="1"/>
</dbReference>
<gene>
    <name evidence="1" type="ORF">BVC80_8681g1</name>
</gene>
<evidence type="ECO:0000313" key="1">
    <source>
        <dbReference type="EMBL" id="OVA11237.1"/>
    </source>
</evidence>
<dbReference type="GO" id="GO:0048367">
    <property type="term" value="P:shoot system development"/>
    <property type="evidence" value="ECO:0007669"/>
    <property type="project" value="InterPro"/>
</dbReference>
<dbReference type="Pfam" id="PF03087">
    <property type="entry name" value="BPS1"/>
    <property type="match status" value="1"/>
</dbReference>
<dbReference type="Proteomes" id="UP000195402">
    <property type="component" value="Unassembled WGS sequence"/>
</dbReference>
<comment type="caution">
    <text evidence="1">The sequence shown here is derived from an EMBL/GenBank/DDBJ whole genome shotgun (WGS) entry which is preliminary data.</text>
</comment>
<dbReference type="PANTHER" id="PTHR33070">
    <property type="entry name" value="OS06G0725500 PROTEIN"/>
    <property type="match status" value="1"/>
</dbReference>
<dbReference type="GO" id="GO:0048364">
    <property type="term" value="P:root development"/>
    <property type="evidence" value="ECO:0007669"/>
    <property type="project" value="InterPro"/>
</dbReference>
<dbReference type="OrthoDB" id="1701699at2759"/>
<dbReference type="EMBL" id="MVGT01001717">
    <property type="protein sequence ID" value="OVA11237.1"/>
    <property type="molecule type" value="Genomic_DNA"/>
</dbReference>
<name>A0A200QLE3_MACCD</name>
<proteinExistence type="predicted"/>
<protein>
    <recommendedName>
        <fullName evidence="3">DUF241 domain protein</fullName>
    </recommendedName>
</protein>
<organism evidence="1 2">
    <name type="scientific">Macleaya cordata</name>
    <name type="common">Five-seeded plume-poppy</name>
    <name type="synonym">Bocconia cordata</name>
    <dbReference type="NCBI Taxonomy" id="56857"/>
    <lineage>
        <taxon>Eukaryota</taxon>
        <taxon>Viridiplantae</taxon>
        <taxon>Streptophyta</taxon>
        <taxon>Embryophyta</taxon>
        <taxon>Tracheophyta</taxon>
        <taxon>Spermatophyta</taxon>
        <taxon>Magnoliopsida</taxon>
        <taxon>Ranunculales</taxon>
        <taxon>Papaveraceae</taxon>
        <taxon>Papaveroideae</taxon>
        <taxon>Macleaya</taxon>
    </lineage>
</organism>
<accession>A0A200QLE3</accession>
<dbReference type="STRING" id="56857.A0A200QLE3"/>
<dbReference type="AlphaFoldDB" id="A0A200QLE3"/>